<name>A0AAW0BE74_9AGAR</name>
<proteinExistence type="predicted"/>
<evidence type="ECO:0000313" key="2">
    <source>
        <dbReference type="Proteomes" id="UP001383192"/>
    </source>
</evidence>
<evidence type="ECO:0000313" key="1">
    <source>
        <dbReference type="EMBL" id="KAK7024310.1"/>
    </source>
</evidence>
<accession>A0AAW0BE74</accession>
<comment type="caution">
    <text evidence="1">The sequence shown here is derived from an EMBL/GenBank/DDBJ whole genome shotgun (WGS) entry which is preliminary data.</text>
</comment>
<organism evidence="1 2">
    <name type="scientific">Paramarasmius palmivorus</name>
    <dbReference type="NCBI Taxonomy" id="297713"/>
    <lineage>
        <taxon>Eukaryota</taxon>
        <taxon>Fungi</taxon>
        <taxon>Dikarya</taxon>
        <taxon>Basidiomycota</taxon>
        <taxon>Agaricomycotina</taxon>
        <taxon>Agaricomycetes</taxon>
        <taxon>Agaricomycetidae</taxon>
        <taxon>Agaricales</taxon>
        <taxon>Marasmiineae</taxon>
        <taxon>Marasmiaceae</taxon>
        <taxon>Paramarasmius</taxon>
    </lineage>
</organism>
<dbReference type="AlphaFoldDB" id="A0AAW0BE74"/>
<reference evidence="1 2" key="1">
    <citation type="submission" date="2024-01" db="EMBL/GenBank/DDBJ databases">
        <title>A draft genome for a cacao thread blight-causing isolate of Paramarasmius palmivorus.</title>
        <authorList>
            <person name="Baruah I.K."/>
            <person name="Bukari Y."/>
            <person name="Amoako-Attah I."/>
            <person name="Meinhardt L.W."/>
            <person name="Bailey B.A."/>
            <person name="Cohen S.P."/>
        </authorList>
    </citation>
    <scope>NUCLEOTIDE SEQUENCE [LARGE SCALE GENOMIC DNA]</scope>
    <source>
        <strain evidence="1 2">GH-12</strain>
    </source>
</reference>
<dbReference type="Proteomes" id="UP001383192">
    <property type="component" value="Unassembled WGS sequence"/>
</dbReference>
<protein>
    <submittedName>
        <fullName evidence="1">Uncharacterized protein</fullName>
    </submittedName>
</protein>
<gene>
    <name evidence="1" type="ORF">VNI00_016434</name>
</gene>
<dbReference type="EMBL" id="JAYKXP010000127">
    <property type="protein sequence ID" value="KAK7024310.1"/>
    <property type="molecule type" value="Genomic_DNA"/>
</dbReference>
<keyword evidence="2" id="KW-1185">Reference proteome</keyword>
<sequence length="76" mass="8703">MPARSLLAKKRFESAPVYRSGRLQRSMQRFYVPRDDGEASLAHIRLEVSRYICLAQSGKGTLADEVFGERGQFQRL</sequence>